<proteinExistence type="predicted"/>
<gene>
    <name evidence="1" type="ORF">SEA_WEASELS2_121</name>
</gene>
<accession>A0A1I9SAA4</accession>
<name>A0A1I9SAA4_9CAUD</name>
<sequence length="48" mass="5370">MLVYLTGRAEFIEVDADSHVINADKVLVLYKGDERVASFSNWDGVVKV</sequence>
<dbReference type="Proteomes" id="UP000224902">
    <property type="component" value="Segment"/>
</dbReference>
<organism evidence="1 2">
    <name type="scientific">Rhodococcus phage Weasels2</name>
    <dbReference type="NCBI Taxonomy" id="1897437"/>
    <lineage>
        <taxon>Viruses</taxon>
        <taxon>Duplodnaviria</taxon>
        <taxon>Heunggongvirae</taxon>
        <taxon>Uroviricota</taxon>
        <taxon>Caudoviricetes</taxon>
        <taxon>Weaselvirus</taxon>
        <taxon>Weaselvirus weasel</taxon>
    </lineage>
</organism>
<dbReference type="EMBL" id="KX774321">
    <property type="protein sequence ID" value="AOZ63710.1"/>
    <property type="molecule type" value="Genomic_DNA"/>
</dbReference>
<evidence type="ECO:0000313" key="1">
    <source>
        <dbReference type="EMBL" id="AOZ63710.1"/>
    </source>
</evidence>
<keyword evidence="2" id="KW-1185">Reference proteome</keyword>
<reference evidence="2" key="1">
    <citation type="submission" date="2016-08" db="EMBL/GenBank/DDBJ databases">
        <authorList>
            <person name="Seilhamer J.J."/>
        </authorList>
    </citation>
    <scope>NUCLEOTIDE SEQUENCE [LARGE SCALE GENOMIC DNA]</scope>
</reference>
<evidence type="ECO:0000313" key="2">
    <source>
        <dbReference type="Proteomes" id="UP000224902"/>
    </source>
</evidence>
<protein>
    <submittedName>
        <fullName evidence="1">Uncharacterized protein</fullName>
    </submittedName>
</protein>